<proteinExistence type="inferred from homology"/>
<dbReference type="GO" id="GO:0008610">
    <property type="term" value="P:lipid biosynthetic process"/>
    <property type="evidence" value="ECO:0007669"/>
    <property type="project" value="InterPro"/>
</dbReference>
<dbReference type="CDD" id="cd02440">
    <property type="entry name" value="AdoMet_MTases"/>
    <property type="match status" value="1"/>
</dbReference>
<dbReference type="Pfam" id="PF02353">
    <property type="entry name" value="CMAS"/>
    <property type="match status" value="1"/>
</dbReference>
<organism evidence="7 8">
    <name type="scientific">Aureliella helgolandensis</name>
    <dbReference type="NCBI Taxonomy" id="2527968"/>
    <lineage>
        <taxon>Bacteria</taxon>
        <taxon>Pseudomonadati</taxon>
        <taxon>Planctomycetota</taxon>
        <taxon>Planctomycetia</taxon>
        <taxon>Pirellulales</taxon>
        <taxon>Pirellulaceae</taxon>
        <taxon>Aureliella</taxon>
    </lineage>
</organism>
<keyword evidence="2 7" id="KW-0489">Methyltransferase</keyword>
<keyword evidence="8" id="KW-1185">Reference proteome</keyword>
<accession>A0A518G3S4</accession>
<dbReference type="KEGG" id="ahel:Q31a_15420"/>
<evidence type="ECO:0000313" key="7">
    <source>
        <dbReference type="EMBL" id="QDV23244.1"/>
    </source>
</evidence>
<dbReference type="InterPro" id="IPR003333">
    <property type="entry name" value="CMAS"/>
</dbReference>
<keyword evidence="3 7" id="KW-0808">Transferase</keyword>
<dbReference type="PANTHER" id="PTHR43667:SF2">
    <property type="entry name" value="FATTY ACID C-METHYL TRANSFERASE"/>
    <property type="match status" value="1"/>
</dbReference>
<protein>
    <submittedName>
        <fullName evidence="7">Cyclopropane-fatty-acyl-phospholipid synthase</fullName>
        <ecNumber evidence="7">2.1.1.79</ecNumber>
    </submittedName>
</protein>
<evidence type="ECO:0000256" key="2">
    <source>
        <dbReference type="ARBA" id="ARBA00022603"/>
    </source>
</evidence>
<evidence type="ECO:0000256" key="4">
    <source>
        <dbReference type="ARBA" id="ARBA00022691"/>
    </source>
</evidence>
<gene>
    <name evidence="7" type="primary">cfa_1</name>
    <name evidence="7" type="ORF">Q31a_15420</name>
</gene>
<dbReference type="SUPFAM" id="SSF53335">
    <property type="entry name" value="S-adenosyl-L-methionine-dependent methyltransferases"/>
    <property type="match status" value="1"/>
</dbReference>
<dbReference type="Gene3D" id="3.40.50.150">
    <property type="entry name" value="Vaccinia Virus protein VP39"/>
    <property type="match status" value="1"/>
</dbReference>
<dbReference type="InterPro" id="IPR050723">
    <property type="entry name" value="CFA/CMAS"/>
</dbReference>
<keyword evidence="4" id="KW-0949">S-adenosyl-L-methionine</keyword>
<dbReference type="EMBL" id="CP036298">
    <property type="protein sequence ID" value="QDV23244.1"/>
    <property type="molecule type" value="Genomic_DNA"/>
</dbReference>
<evidence type="ECO:0000256" key="3">
    <source>
        <dbReference type="ARBA" id="ARBA00022679"/>
    </source>
</evidence>
<feature type="active site" evidence="6">
    <location>
        <position position="398"/>
    </location>
</feature>
<dbReference type="InterPro" id="IPR029063">
    <property type="entry name" value="SAM-dependent_MTases_sf"/>
</dbReference>
<evidence type="ECO:0000256" key="6">
    <source>
        <dbReference type="PIRSR" id="PIRSR003085-1"/>
    </source>
</evidence>
<evidence type="ECO:0000256" key="1">
    <source>
        <dbReference type="ARBA" id="ARBA00010815"/>
    </source>
</evidence>
<sequence>MLESFASGQRIPSPVARDRWFESRGNQFARHLVHRQLQQFQRGQLTIQDPIGVNRFGVRLQAAPSASIQVHRSSFYRQVALGGSLGAAESYIRGDWDSPNLTEAMQVLAGNMEALASVERGGAMLMRPLRTATNWLHRNTRRGSRRNISSHYDLSNAFFALMLDPTMTYSSGFFDRAESTLEEASIEKYDRICRKLQLSAKDHVLEIGTGWGGFAEHAAKQYGCRVTTTTISKQQHAYAADRFRSQGLTDQVTLLNQDYRDLCGSFNKLVSIEMIEAVGERYLPEYFAKCSQLLAPDGAMCLQAITIPDHRYERYRRSVDFIQHYIFKGGFLPSMGAIANSVGRKTDFRFVHMEDIGSHYANTLQMWRERFEKNLEAVQSLGFDERFIRTWRYYLSYCEAGFRERKIGVSQLLLSKPGCKLDVSTRA</sequence>
<dbReference type="EC" id="2.1.1.79" evidence="7"/>
<dbReference type="PANTHER" id="PTHR43667">
    <property type="entry name" value="CYCLOPROPANE-FATTY-ACYL-PHOSPHOLIPID SYNTHASE"/>
    <property type="match status" value="1"/>
</dbReference>
<keyword evidence="5" id="KW-0443">Lipid metabolism</keyword>
<evidence type="ECO:0000256" key="5">
    <source>
        <dbReference type="ARBA" id="ARBA00023098"/>
    </source>
</evidence>
<dbReference type="GO" id="GO:0032259">
    <property type="term" value="P:methylation"/>
    <property type="evidence" value="ECO:0007669"/>
    <property type="project" value="UniProtKB-KW"/>
</dbReference>
<comment type="similarity">
    <text evidence="1">Belongs to the CFA/CMAS family.</text>
</comment>
<name>A0A518G3S4_9BACT</name>
<reference evidence="7 8" key="1">
    <citation type="submission" date="2019-02" db="EMBL/GenBank/DDBJ databases">
        <title>Deep-cultivation of Planctomycetes and their phenomic and genomic characterization uncovers novel biology.</title>
        <authorList>
            <person name="Wiegand S."/>
            <person name="Jogler M."/>
            <person name="Boedeker C."/>
            <person name="Pinto D."/>
            <person name="Vollmers J."/>
            <person name="Rivas-Marin E."/>
            <person name="Kohn T."/>
            <person name="Peeters S.H."/>
            <person name="Heuer A."/>
            <person name="Rast P."/>
            <person name="Oberbeckmann S."/>
            <person name="Bunk B."/>
            <person name="Jeske O."/>
            <person name="Meyerdierks A."/>
            <person name="Storesund J.E."/>
            <person name="Kallscheuer N."/>
            <person name="Luecker S."/>
            <person name="Lage O.M."/>
            <person name="Pohl T."/>
            <person name="Merkel B.J."/>
            <person name="Hornburger P."/>
            <person name="Mueller R.-W."/>
            <person name="Bruemmer F."/>
            <person name="Labrenz M."/>
            <person name="Spormann A.M."/>
            <person name="Op den Camp H."/>
            <person name="Overmann J."/>
            <person name="Amann R."/>
            <person name="Jetten M.S.M."/>
            <person name="Mascher T."/>
            <person name="Medema M.H."/>
            <person name="Devos D.P."/>
            <person name="Kaster A.-K."/>
            <person name="Ovreas L."/>
            <person name="Rohde M."/>
            <person name="Galperin M.Y."/>
            <person name="Jogler C."/>
        </authorList>
    </citation>
    <scope>NUCLEOTIDE SEQUENCE [LARGE SCALE GENOMIC DNA]</scope>
    <source>
        <strain evidence="7 8">Q31a</strain>
    </source>
</reference>
<dbReference type="PIRSF" id="PIRSF003085">
    <property type="entry name" value="CMAS"/>
    <property type="match status" value="1"/>
</dbReference>
<evidence type="ECO:0000313" key="8">
    <source>
        <dbReference type="Proteomes" id="UP000318017"/>
    </source>
</evidence>
<dbReference type="Proteomes" id="UP000318017">
    <property type="component" value="Chromosome"/>
</dbReference>
<dbReference type="GO" id="GO:0008825">
    <property type="term" value="F:cyclopropane-fatty-acyl-phospholipid synthase activity"/>
    <property type="evidence" value="ECO:0007669"/>
    <property type="project" value="UniProtKB-EC"/>
</dbReference>
<dbReference type="AlphaFoldDB" id="A0A518G3S4"/>